<protein>
    <submittedName>
        <fullName evidence="2">Uncharacterized protein LOC142178182</fullName>
    </submittedName>
</protein>
<evidence type="ECO:0000313" key="2">
    <source>
        <dbReference type="RefSeq" id="XP_075103612.1"/>
    </source>
</evidence>
<dbReference type="Proteomes" id="UP000790787">
    <property type="component" value="Chromosome 24"/>
</dbReference>
<accession>A0AC58U296</accession>
<dbReference type="RefSeq" id="XP_075103612.1">
    <property type="nucleotide sequence ID" value="XM_075247511.1"/>
</dbReference>
<keyword evidence="1" id="KW-1185">Reference proteome</keyword>
<sequence>MPIGKLEKWKILLSEFDIVYMIQKAVKGNVLADHLAENPVDEEYKPLKTYFPDEEVSFIEEDITEAYDGWRMFFDGAANFKVIGEWATKNTKILSYLHYVQELINRFTKIECKHVPQIHNEFASALATLSSMIQHPDKNYINHIPIEIRKQPAYCAHVEEEFDGNPRFYDIKVYLGKGEYSENATHTQKRTLQRLANHFFQDGEILYRRTPDLGLLRCVNANQASRLLEDIHAEVCGPHMNGFVLDKKILRVGYFWMTMQTECIKYVQKYD</sequence>
<evidence type="ECO:0000313" key="1">
    <source>
        <dbReference type="Proteomes" id="UP000790787"/>
    </source>
</evidence>
<reference evidence="2" key="2">
    <citation type="submission" date="2025-08" db="UniProtKB">
        <authorList>
            <consortium name="RefSeq"/>
        </authorList>
    </citation>
    <scope>IDENTIFICATION</scope>
    <source>
        <tissue evidence="2">Leaf</tissue>
    </source>
</reference>
<name>A0AC58U296_TOBAC</name>
<proteinExistence type="predicted"/>
<reference evidence="1" key="1">
    <citation type="journal article" date="2014" name="Nat. Commun.">
        <title>The tobacco genome sequence and its comparison with those of tomato and potato.</title>
        <authorList>
            <person name="Sierro N."/>
            <person name="Battey J.N."/>
            <person name="Ouadi S."/>
            <person name="Bakaher N."/>
            <person name="Bovet L."/>
            <person name="Willig A."/>
            <person name="Goepfert S."/>
            <person name="Peitsch M.C."/>
            <person name="Ivanov N.V."/>
        </authorList>
    </citation>
    <scope>NUCLEOTIDE SEQUENCE [LARGE SCALE GENOMIC DNA]</scope>
</reference>
<organism evidence="1 2">
    <name type="scientific">Nicotiana tabacum</name>
    <name type="common">Common tobacco</name>
    <dbReference type="NCBI Taxonomy" id="4097"/>
    <lineage>
        <taxon>Eukaryota</taxon>
        <taxon>Viridiplantae</taxon>
        <taxon>Streptophyta</taxon>
        <taxon>Embryophyta</taxon>
        <taxon>Tracheophyta</taxon>
        <taxon>Spermatophyta</taxon>
        <taxon>Magnoliopsida</taxon>
        <taxon>eudicotyledons</taxon>
        <taxon>Gunneridae</taxon>
        <taxon>Pentapetalae</taxon>
        <taxon>asterids</taxon>
        <taxon>lamiids</taxon>
        <taxon>Solanales</taxon>
        <taxon>Solanaceae</taxon>
        <taxon>Nicotianoideae</taxon>
        <taxon>Nicotianeae</taxon>
        <taxon>Nicotiana</taxon>
    </lineage>
</organism>
<gene>
    <name evidence="2" type="primary">LOC142178182</name>
</gene>